<evidence type="ECO:0000256" key="1">
    <source>
        <dbReference type="SAM" id="MobiDB-lite"/>
    </source>
</evidence>
<reference evidence="2" key="1">
    <citation type="submission" date="2018-04" db="EMBL/GenBank/DDBJ databases">
        <authorList>
            <person name="Djurhuus A.M."/>
            <person name="Carstens A.B."/>
            <person name="Hansen L.H."/>
        </authorList>
    </citation>
    <scope>NUCLEOTIDE SEQUENCE</scope>
</reference>
<feature type="region of interest" description="Disordered" evidence="1">
    <location>
        <begin position="1"/>
        <end position="45"/>
    </location>
</feature>
<dbReference type="EMBL" id="MG018929">
    <property type="protein sequence ID" value="ATW58214.1"/>
    <property type="molecule type" value="Genomic_DNA"/>
</dbReference>
<feature type="compositionally biased region" description="Basic and acidic residues" evidence="1">
    <location>
        <begin position="1"/>
        <end position="26"/>
    </location>
</feature>
<protein>
    <submittedName>
        <fullName evidence="2">Uncharacterized protein</fullName>
    </submittedName>
</protein>
<accession>A0A2H4P7Q0</accession>
<name>A0A2H4P7Q0_9CAUD</name>
<proteinExistence type="predicted"/>
<sequence length="45" mass="5424">MSRVDEKIPAKRHQHEDKKHKGGKQERNRRRDMKRVGWQSIEAVS</sequence>
<organism evidence="2 3">
    <name type="scientific">Pseudomonas phage uligo</name>
    <dbReference type="NCBI Taxonomy" id="2048979"/>
    <lineage>
        <taxon>Viruses</taxon>
        <taxon>Duplodnaviria</taxon>
        <taxon>Heunggongvirae</taxon>
        <taxon>Uroviricota</taxon>
        <taxon>Caudoviricetes</taxon>
        <taxon>Autographivirales</taxon>
        <taxon>Autosignataviridae</taxon>
        <taxon>Colwellvirinae</taxon>
        <taxon>Uliginvirus</taxon>
        <taxon>Uliginvirus uligo</taxon>
    </lineage>
</organism>
<evidence type="ECO:0000313" key="2">
    <source>
        <dbReference type="EMBL" id="ATW58214.1"/>
    </source>
</evidence>
<dbReference type="Proteomes" id="UP000240374">
    <property type="component" value="Segment"/>
</dbReference>
<evidence type="ECO:0000313" key="3">
    <source>
        <dbReference type="Proteomes" id="UP000240374"/>
    </source>
</evidence>
<keyword evidence="3" id="KW-1185">Reference proteome</keyword>